<dbReference type="EMBL" id="UPHM01000155">
    <property type="protein sequence ID" value="VBA32417.1"/>
    <property type="molecule type" value="Genomic_DNA"/>
</dbReference>
<feature type="domain" description="PPE" evidence="3">
    <location>
        <begin position="2"/>
        <end position="164"/>
    </location>
</feature>
<accession>A0ABY6RS86</accession>
<comment type="caution">
    <text evidence="4">The sequence shown here is derived from an EMBL/GenBank/DDBJ whole genome shotgun (WGS) entry which is preliminary data.</text>
</comment>
<name>A0ABY6RS86_9MYCO</name>
<organism evidence="4 5">
    <name type="scientific">Mycobacterium persicum</name>
    <dbReference type="NCBI Taxonomy" id="1487726"/>
    <lineage>
        <taxon>Bacteria</taxon>
        <taxon>Bacillati</taxon>
        <taxon>Actinomycetota</taxon>
        <taxon>Actinomycetes</taxon>
        <taxon>Mycobacteriales</taxon>
        <taxon>Mycobacteriaceae</taxon>
        <taxon>Mycobacterium</taxon>
    </lineage>
</organism>
<dbReference type="SUPFAM" id="SSF140459">
    <property type="entry name" value="PE/PPE dimer-like"/>
    <property type="match status" value="1"/>
</dbReference>
<dbReference type="Gene3D" id="1.20.1260.20">
    <property type="entry name" value="PPE superfamily"/>
    <property type="match status" value="1"/>
</dbReference>
<comment type="similarity">
    <text evidence="1">Belongs to the mycobacterial PPE family.</text>
</comment>
<gene>
    <name evidence="4" type="ORF">LAUMK4_05753</name>
</gene>
<dbReference type="PANTHER" id="PTHR46766">
    <property type="entry name" value="GLUTAMINE-RICH PROTEIN 2"/>
    <property type="match status" value="1"/>
</dbReference>
<evidence type="ECO:0000259" key="3">
    <source>
        <dbReference type="Pfam" id="PF00823"/>
    </source>
</evidence>
<dbReference type="InterPro" id="IPR038332">
    <property type="entry name" value="PPE_sf"/>
</dbReference>
<evidence type="ECO:0000256" key="1">
    <source>
        <dbReference type="ARBA" id="ARBA00010652"/>
    </source>
</evidence>
<dbReference type="InterPro" id="IPR000030">
    <property type="entry name" value="PPE_dom"/>
</dbReference>
<feature type="region of interest" description="Disordered" evidence="2">
    <location>
        <begin position="239"/>
        <end position="310"/>
    </location>
</feature>
<feature type="compositionally biased region" description="Low complexity" evidence="2">
    <location>
        <begin position="298"/>
        <end position="310"/>
    </location>
</feature>
<dbReference type="RefSeq" id="WP_122526613.1">
    <property type="nucleotide sequence ID" value="NZ_UPHM01000155.1"/>
</dbReference>
<evidence type="ECO:0000313" key="5">
    <source>
        <dbReference type="Proteomes" id="UP000271464"/>
    </source>
</evidence>
<evidence type="ECO:0000313" key="4">
    <source>
        <dbReference type="EMBL" id="VBA32417.1"/>
    </source>
</evidence>
<dbReference type="Pfam" id="PF00823">
    <property type="entry name" value="PPE"/>
    <property type="match status" value="1"/>
</dbReference>
<dbReference type="Proteomes" id="UP000271464">
    <property type="component" value="Unassembled WGS sequence"/>
</dbReference>
<proteinExistence type="inferred from homology"/>
<reference evidence="4 5" key="1">
    <citation type="submission" date="2018-09" db="EMBL/GenBank/DDBJ databases">
        <authorList>
            <person name="Tagini F."/>
        </authorList>
    </citation>
    <scope>NUCLEOTIDE SEQUENCE [LARGE SCALE GENOMIC DNA]</scope>
    <source>
        <strain evidence="4 5">MK4</strain>
    </source>
</reference>
<evidence type="ECO:0000256" key="2">
    <source>
        <dbReference type="SAM" id="MobiDB-lite"/>
    </source>
</evidence>
<dbReference type="PANTHER" id="PTHR46766:SF1">
    <property type="entry name" value="GLUTAMINE-RICH PROTEIN 2"/>
    <property type="match status" value="1"/>
</dbReference>
<sequence length="494" mass="46448">MYWGIPPEINAFRLTMMGAGPAAHVPQIAAYTTAAVTHAEQGLQQAMTAAATSAGFQGFGGVSMLATATPMAAWLQTAGAHAEAAAATIQTGVSAYAAAVSATIPHATVVANRVREAVLESTNFMGINSAAIAETNAEYGEYWAQNAAAMMGYLAAMGPVVSALSTPLPPQPGLSNPAGAAAGLAGLATEGIAAGVQMLGAGASTGGEVVSAGSSIGAGIAGGVSSGVFGGAGSGVQAVGSGTSSGGQAAAPGMGTSSSVATGFSSATAGSPQGATNTAPPAKVSPVQAGQGGEPVEQSGQSLLSQGAQAPMQMMSALESPLESLAQLPSSAAGQLSGLMGPLSALTGGMAGAGPGGGGLGAPALSAASAPWSGLSGANGGFVGGGSAVSAALTKPSAGGLGGGPVGLPGGWWANAPGNAESAEQPLAGLRSATASTGAMAPGMYGPMAAGGHSRRGGSEHVAVGEPDKTITLASAHAAPVLTSEGVVHVGQGG</sequence>
<feature type="compositionally biased region" description="Low complexity" evidence="2">
    <location>
        <begin position="239"/>
        <end position="253"/>
    </location>
</feature>
<protein>
    <submittedName>
        <fullName evidence="4">PPE family protein PPE36</fullName>
    </submittedName>
</protein>
<keyword evidence="5" id="KW-1185">Reference proteome</keyword>
<feature type="compositionally biased region" description="Polar residues" evidence="2">
    <location>
        <begin position="255"/>
        <end position="279"/>
    </location>
</feature>